<evidence type="ECO:0000313" key="3">
    <source>
        <dbReference type="Proteomes" id="UP000838756"/>
    </source>
</evidence>
<dbReference type="InterPro" id="IPR036691">
    <property type="entry name" value="Endo/exonu/phosph_ase_sf"/>
</dbReference>
<dbReference type="GO" id="GO:0003824">
    <property type="term" value="F:catalytic activity"/>
    <property type="evidence" value="ECO:0007669"/>
    <property type="project" value="InterPro"/>
</dbReference>
<dbReference type="PANTHER" id="PTHR33273:SF4">
    <property type="entry name" value="ENDONUCLEASE_EXONUCLEASE_PHOSPHATASE DOMAIN-CONTAINING PROTEIN"/>
    <property type="match status" value="1"/>
</dbReference>
<dbReference type="Gene3D" id="3.60.10.10">
    <property type="entry name" value="Endonuclease/exonuclease/phosphatase"/>
    <property type="match status" value="1"/>
</dbReference>
<dbReference type="Pfam" id="PF14529">
    <property type="entry name" value="Exo_endo_phos_2"/>
    <property type="match status" value="1"/>
</dbReference>
<gene>
    <name evidence="2" type="primary">jg7110</name>
    <name evidence="2" type="ORF">PAEG_LOCUS2757</name>
</gene>
<reference evidence="2" key="1">
    <citation type="submission" date="2022-03" db="EMBL/GenBank/DDBJ databases">
        <authorList>
            <person name="Lindestad O."/>
        </authorList>
    </citation>
    <scope>NUCLEOTIDE SEQUENCE</scope>
</reference>
<dbReference type="SUPFAM" id="SSF56219">
    <property type="entry name" value="DNase I-like"/>
    <property type="match status" value="1"/>
</dbReference>
<feature type="domain" description="Endonuclease/exonuclease/phosphatase" evidence="1">
    <location>
        <begin position="236"/>
        <end position="334"/>
    </location>
</feature>
<keyword evidence="3" id="KW-1185">Reference proteome</keyword>
<comment type="caution">
    <text evidence="2">The sequence shown here is derived from an EMBL/GenBank/DDBJ whole genome shotgun (WGS) entry which is preliminary data.</text>
</comment>
<dbReference type="PANTHER" id="PTHR33273">
    <property type="entry name" value="DOMAIN-CONTAINING PROTEIN, PUTATIVE-RELATED"/>
    <property type="match status" value="1"/>
</dbReference>
<dbReference type="InterPro" id="IPR005135">
    <property type="entry name" value="Endo/exonuclease/phosphatase"/>
</dbReference>
<dbReference type="EMBL" id="CAKXAJ010008579">
    <property type="protein sequence ID" value="CAH2210900.1"/>
    <property type="molecule type" value="Genomic_DNA"/>
</dbReference>
<organism evidence="2 3">
    <name type="scientific">Pararge aegeria aegeria</name>
    <dbReference type="NCBI Taxonomy" id="348720"/>
    <lineage>
        <taxon>Eukaryota</taxon>
        <taxon>Metazoa</taxon>
        <taxon>Ecdysozoa</taxon>
        <taxon>Arthropoda</taxon>
        <taxon>Hexapoda</taxon>
        <taxon>Insecta</taxon>
        <taxon>Pterygota</taxon>
        <taxon>Neoptera</taxon>
        <taxon>Endopterygota</taxon>
        <taxon>Lepidoptera</taxon>
        <taxon>Glossata</taxon>
        <taxon>Ditrysia</taxon>
        <taxon>Papilionoidea</taxon>
        <taxon>Nymphalidae</taxon>
        <taxon>Satyrinae</taxon>
        <taxon>Satyrini</taxon>
        <taxon>Parargina</taxon>
        <taxon>Pararge</taxon>
    </lineage>
</organism>
<dbReference type="OrthoDB" id="411871at2759"/>
<sequence>MRAIQEDISMVRLELGTLCMSTLEGLQRPVDSRPSLKTDLAQIRQEVAVALGPRRSQATYADIVAGPRQTLPQPRPTIIISSKDEKYTNEDVLTRIRKVADAKKSGLTVETVRKARNQKVVISCESESALTRLTEKLTPALHIVRAEVSANITVVQAATLQRKKLATHELLKEATSRCIDVSIDQEPYVGAEGVLKQSLGMRVIQKTQNRYKPVKAAIIIHNQNMEIHEDLILTTENIAKVKCNNIILAGDVNAWSTWWESIEENHRGAELSSFLDELELQVLNVGEEPTFEVIRNSKVYASRVDIITCTQDLLGKINEWEVNKEYTSSDHNAITFNINLEKQIQENNNKTTRKYNTKKTNWEKFKNEFNIEIGKTA</sequence>
<dbReference type="Proteomes" id="UP000838756">
    <property type="component" value="Unassembled WGS sequence"/>
</dbReference>
<protein>
    <submittedName>
        <fullName evidence="2">Jg7110 protein</fullName>
    </submittedName>
</protein>
<evidence type="ECO:0000259" key="1">
    <source>
        <dbReference type="Pfam" id="PF14529"/>
    </source>
</evidence>
<name>A0A8S4QJ99_9NEOP</name>
<dbReference type="AlphaFoldDB" id="A0A8S4QJ99"/>
<accession>A0A8S4QJ99</accession>
<proteinExistence type="predicted"/>
<evidence type="ECO:0000313" key="2">
    <source>
        <dbReference type="EMBL" id="CAH2210900.1"/>
    </source>
</evidence>